<reference evidence="1" key="1">
    <citation type="submission" date="2020-11" db="EMBL/GenBank/DDBJ databases">
        <authorList>
            <consortium name="DOE Joint Genome Institute"/>
            <person name="Ahrendt S."/>
            <person name="Riley R."/>
            <person name="Andreopoulos W."/>
            <person name="Labutti K."/>
            <person name="Pangilinan J."/>
            <person name="Ruiz-Duenas F.J."/>
            <person name="Barrasa J.M."/>
            <person name="Sanchez-Garcia M."/>
            <person name="Camarero S."/>
            <person name="Miyauchi S."/>
            <person name="Serrano A."/>
            <person name="Linde D."/>
            <person name="Babiker R."/>
            <person name="Drula E."/>
            <person name="Ayuso-Fernandez I."/>
            <person name="Pacheco R."/>
            <person name="Padilla G."/>
            <person name="Ferreira P."/>
            <person name="Barriuso J."/>
            <person name="Kellner H."/>
            <person name="Castanera R."/>
            <person name="Alfaro M."/>
            <person name="Ramirez L."/>
            <person name="Pisabarro A.G."/>
            <person name="Kuo A."/>
            <person name="Tritt A."/>
            <person name="Lipzen A."/>
            <person name="He G."/>
            <person name="Yan M."/>
            <person name="Ng V."/>
            <person name="Cullen D."/>
            <person name="Martin F."/>
            <person name="Rosso M.-N."/>
            <person name="Henrissat B."/>
            <person name="Hibbett D."/>
            <person name="Martinez A.T."/>
            <person name="Grigoriev I.V."/>
        </authorList>
    </citation>
    <scope>NUCLEOTIDE SEQUENCE</scope>
    <source>
        <strain evidence="1">MF-IS2</strain>
    </source>
</reference>
<evidence type="ECO:0000313" key="1">
    <source>
        <dbReference type="EMBL" id="KAF9450689.1"/>
    </source>
</evidence>
<protein>
    <submittedName>
        <fullName evidence="1">Uncharacterized protein</fullName>
    </submittedName>
</protein>
<keyword evidence="2" id="KW-1185">Reference proteome</keyword>
<dbReference type="EMBL" id="MU151099">
    <property type="protein sequence ID" value="KAF9450689.1"/>
    <property type="molecule type" value="Genomic_DNA"/>
</dbReference>
<accession>A0A9P5XHW3</accession>
<gene>
    <name evidence="1" type="ORF">P691DRAFT_809703</name>
</gene>
<proteinExistence type="predicted"/>
<organism evidence="1 2">
    <name type="scientific">Macrolepiota fuliginosa MF-IS2</name>
    <dbReference type="NCBI Taxonomy" id="1400762"/>
    <lineage>
        <taxon>Eukaryota</taxon>
        <taxon>Fungi</taxon>
        <taxon>Dikarya</taxon>
        <taxon>Basidiomycota</taxon>
        <taxon>Agaricomycotina</taxon>
        <taxon>Agaricomycetes</taxon>
        <taxon>Agaricomycetidae</taxon>
        <taxon>Agaricales</taxon>
        <taxon>Agaricineae</taxon>
        <taxon>Agaricaceae</taxon>
        <taxon>Macrolepiota</taxon>
    </lineage>
</organism>
<dbReference type="AlphaFoldDB" id="A0A9P5XHW3"/>
<evidence type="ECO:0000313" key="2">
    <source>
        <dbReference type="Proteomes" id="UP000807342"/>
    </source>
</evidence>
<name>A0A9P5XHW3_9AGAR</name>
<sequence>MVVNLLQLHLENVGQRSFSLRLKVSGNVGDSHILKGLCDVICQVQVLIGPPQWMDQALFIRLEELGMVVGRHEDGSSEAGGII</sequence>
<comment type="caution">
    <text evidence="1">The sequence shown here is derived from an EMBL/GenBank/DDBJ whole genome shotgun (WGS) entry which is preliminary data.</text>
</comment>
<dbReference type="Proteomes" id="UP000807342">
    <property type="component" value="Unassembled WGS sequence"/>
</dbReference>